<keyword evidence="5 7" id="KW-1133">Transmembrane helix</keyword>
<sequence>MSCWCGAGFSLPSFFPGIILILVFSVQLRWLPAFGNDKWYNLLMPVFTLGTAGGAVVARFVCSSMLDVLNAPYVRAARARGMSERAIVWGVALPNAAIATITVLGFMAGAQFSGSIVTETVFAWPGIGRLLIDAVTSRELAVVQTIAMLAALSMILANLAVDILYFVVDPRQRCISHGAVRDCQPQCTGNRSRRRFISSSWLARTSELCAASRYLANHLSKAPRPNRAGACRAGQAICFSRKPAVRRAPFSPAGSR</sequence>
<feature type="transmembrane region" description="Helical" evidence="7">
    <location>
        <begin position="86"/>
        <end position="108"/>
    </location>
</feature>
<name>A0ABT2LU32_9HYPH</name>
<dbReference type="InterPro" id="IPR000515">
    <property type="entry name" value="MetI-like"/>
</dbReference>
<evidence type="ECO:0000259" key="8">
    <source>
        <dbReference type="PROSITE" id="PS50928"/>
    </source>
</evidence>
<organism evidence="9 10">
    <name type="scientific">Chelativorans salis</name>
    <dbReference type="NCBI Taxonomy" id="2978478"/>
    <lineage>
        <taxon>Bacteria</taxon>
        <taxon>Pseudomonadati</taxon>
        <taxon>Pseudomonadota</taxon>
        <taxon>Alphaproteobacteria</taxon>
        <taxon>Hyphomicrobiales</taxon>
        <taxon>Phyllobacteriaceae</taxon>
        <taxon>Chelativorans</taxon>
    </lineage>
</organism>
<feature type="domain" description="ABC transmembrane type-1" evidence="8">
    <location>
        <begin position="1"/>
        <end position="165"/>
    </location>
</feature>
<evidence type="ECO:0000256" key="4">
    <source>
        <dbReference type="ARBA" id="ARBA00022692"/>
    </source>
</evidence>
<dbReference type="Pfam" id="PF00528">
    <property type="entry name" value="BPD_transp_1"/>
    <property type="match status" value="1"/>
</dbReference>
<keyword evidence="2 7" id="KW-0813">Transport</keyword>
<evidence type="ECO:0000256" key="6">
    <source>
        <dbReference type="ARBA" id="ARBA00023136"/>
    </source>
</evidence>
<dbReference type="Proteomes" id="UP001320831">
    <property type="component" value="Unassembled WGS sequence"/>
</dbReference>
<dbReference type="Gene3D" id="1.10.3720.10">
    <property type="entry name" value="MetI-like"/>
    <property type="match status" value="1"/>
</dbReference>
<dbReference type="PANTHER" id="PTHR43163:SF6">
    <property type="entry name" value="DIPEPTIDE TRANSPORT SYSTEM PERMEASE PROTEIN DPPB-RELATED"/>
    <property type="match status" value="1"/>
</dbReference>
<reference evidence="9 10" key="1">
    <citation type="submission" date="2022-09" db="EMBL/GenBank/DDBJ databases">
        <title>Chelativorans salina sp. nov., a novel slightly halophilic bacterium isolated from a saline lake sediment enrichment.</title>
        <authorList>
            <person name="Gao L."/>
            <person name="Fang B.-Z."/>
            <person name="Li W.-J."/>
        </authorList>
    </citation>
    <scope>NUCLEOTIDE SEQUENCE [LARGE SCALE GENOMIC DNA]</scope>
    <source>
        <strain evidence="9 10">EGI FJ00035</strain>
    </source>
</reference>
<feature type="transmembrane region" description="Helical" evidence="7">
    <location>
        <begin position="7"/>
        <end position="30"/>
    </location>
</feature>
<gene>
    <name evidence="9" type="ORF">N5A92_23745</name>
</gene>
<comment type="similarity">
    <text evidence="7">Belongs to the binding-protein-dependent transport system permease family.</text>
</comment>
<keyword evidence="10" id="KW-1185">Reference proteome</keyword>
<comment type="subcellular location">
    <subcellularLocation>
        <location evidence="1 7">Cell membrane</location>
        <topology evidence="1 7">Multi-pass membrane protein</topology>
    </subcellularLocation>
</comment>
<dbReference type="CDD" id="cd06261">
    <property type="entry name" value="TM_PBP2"/>
    <property type="match status" value="1"/>
</dbReference>
<dbReference type="RefSeq" id="WP_260906836.1">
    <property type="nucleotide sequence ID" value="NZ_JAOCZP010000010.1"/>
</dbReference>
<dbReference type="EMBL" id="JAOCZP010000010">
    <property type="protein sequence ID" value="MCT7378036.1"/>
    <property type="molecule type" value="Genomic_DNA"/>
</dbReference>
<evidence type="ECO:0000256" key="5">
    <source>
        <dbReference type="ARBA" id="ARBA00022989"/>
    </source>
</evidence>
<evidence type="ECO:0000256" key="3">
    <source>
        <dbReference type="ARBA" id="ARBA00022475"/>
    </source>
</evidence>
<proteinExistence type="inferred from homology"/>
<dbReference type="InterPro" id="IPR035906">
    <property type="entry name" value="MetI-like_sf"/>
</dbReference>
<evidence type="ECO:0000256" key="7">
    <source>
        <dbReference type="RuleBase" id="RU363032"/>
    </source>
</evidence>
<evidence type="ECO:0000313" key="10">
    <source>
        <dbReference type="Proteomes" id="UP001320831"/>
    </source>
</evidence>
<dbReference type="PANTHER" id="PTHR43163">
    <property type="entry name" value="DIPEPTIDE TRANSPORT SYSTEM PERMEASE PROTEIN DPPB-RELATED"/>
    <property type="match status" value="1"/>
</dbReference>
<keyword evidence="4 7" id="KW-0812">Transmembrane</keyword>
<protein>
    <submittedName>
        <fullName evidence="9">ABC transporter permease</fullName>
    </submittedName>
</protein>
<feature type="transmembrane region" description="Helical" evidence="7">
    <location>
        <begin position="42"/>
        <end position="66"/>
    </location>
</feature>
<comment type="caution">
    <text evidence="9">The sequence shown here is derived from an EMBL/GenBank/DDBJ whole genome shotgun (WGS) entry which is preliminary data.</text>
</comment>
<dbReference type="SUPFAM" id="SSF161098">
    <property type="entry name" value="MetI-like"/>
    <property type="match status" value="1"/>
</dbReference>
<keyword evidence="3" id="KW-1003">Cell membrane</keyword>
<feature type="transmembrane region" description="Helical" evidence="7">
    <location>
        <begin position="146"/>
        <end position="168"/>
    </location>
</feature>
<evidence type="ECO:0000313" key="9">
    <source>
        <dbReference type="EMBL" id="MCT7378036.1"/>
    </source>
</evidence>
<evidence type="ECO:0000256" key="2">
    <source>
        <dbReference type="ARBA" id="ARBA00022448"/>
    </source>
</evidence>
<dbReference type="PROSITE" id="PS50928">
    <property type="entry name" value="ABC_TM1"/>
    <property type="match status" value="1"/>
</dbReference>
<evidence type="ECO:0000256" key="1">
    <source>
        <dbReference type="ARBA" id="ARBA00004651"/>
    </source>
</evidence>
<keyword evidence="6 7" id="KW-0472">Membrane</keyword>
<accession>A0ABT2LU32</accession>